<dbReference type="PRINTS" id="PR00344">
    <property type="entry name" value="BCTRLSENSOR"/>
</dbReference>
<evidence type="ECO:0000256" key="7">
    <source>
        <dbReference type="SAM" id="Phobius"/>
    </source>
</evidence>
<proteinExistence type="predicted"/>
<evidence type="ECO:0000256" key="5">
    <source>
        <dbReference type="ARBA" id="ARBA00022679"/>
    </source>
</evidence>
<protein>
    <recommendedName>
        <fullName evidence="3">histidine kinase</fullName>
        <ecNumber evidence="3">2.7.13.3</ecNumber>
    </recommendedName>
</protein>
<dbReference type="PANTHER" id="PTHR43065:SF42">
    <property type="entry name" value="TWO-COMPONENT SENSOR PPRA"/>
    <property type="match status" value="1"/>
</dbReference>
<accession>A0A832MKL4</accession>
<dbReference type="PROSITE" id="PS50885">
    <property type="entry name" value="HAMP"/>
    <property type="match status" value="1"/>
</dbReference>
<dbReference type="CDD" id="cd00082">
    <property type="entry name" value="HisKA"/>
    <property type="match status" value="1"/>
</dbReference>
<dbReference type="SMART" id="SM00388">
    <property type="entry name" value="HisKA"/>
    <property type="match status" value="1"/>
</dbReference>
<dbReference type="Gene3D" id="3.30.450.290">
    <property type="match status" value="1"/>
</dbReference>
<dbReference type="SUPFAM" id="SSF55874">
    <property type="entry name" value="ATPase domain of HSP90 chaperone/DNA topoisomerase II/histidine kinase"/>
    <property type="match status" value="1"/>
</dbReference>
<reference evidence="10" key="1">
    <citation type="journal article" date="2020" name="mSystems">
        <title>Genome- and Community-Level Interaction Insights into Carbon Utilization and Element Cycling Functions of Hydrothermarchaeota in Hydrothermal Sediment.</title>
        <authorList>
            <person name="Zhou Z."/>
            <person name="Liu Y."/>
            <person name="Xu W."/>
            <person name="Pan J."/>
            <person name="Luo Z.H."/>
            <person name="Li M."/>
        </authorList>
    </citation>
    <scope>NUCLEOTIDE SEQUENCE [LARGE SCALE GENOMIC DNA]</scope>
    <source>
        <strain evidence="10">SpSt-381</strain>
    </source>
</reference>
<dbReference type="PANTHER" id="PTHR43065">
    <property type="entry name" value="SENSOR HISTIDINE KINASE"/>
    <property type="match status" value="1"/>
</dbReference>
<dbReference type="GO" id="GO:0000155">
    <property type="term" value="F:phosphorelay sensor kinase activity"/>
    <property type="evidence" value="ECO:0007669"/>
    <property type="project" value="InterPro"/>
</dbReference>
<feature type="domain" description="Histidine kinase" evidence="8">
    <location>
        <begin position="310"/>
        <end position="528"/>
    </location>
</feature>
<dbReference type="EC" id="2.7.13.3" evidence="3"/>
<dbReference type="Gene3D" id="6.10.340.10">
    <property type="match status" value="1"/>
</dbReference>
<dbReference type="Pfam" id="PF02518">
    <property type="entry name" value="HATPase_c"/>
    <property type="match status" value="1"/>
</dbReference>
<keyword evidence="5" id="KW-0808">Transferase</keyword>
<evidence type="ECO:0000259" key="9">
    <source>
        <dbReference type="PROSITE" id="PS50885"/>
    </source>
</evidence>
<dbReference type="EMBL" id="DSQF01000002">
    <property type="protein sequence ID" value="HGZ41991.1"/>
    <property type="molecule type" value="Genomic_DNA"/>
</dbReference>
<evidence type="ECO:0000256" key="6">
    <source>
        <dbReference type="ARBA" id="ARBA00022777"/>
    </source>
</evidence>
<evidence type="ECO:0000256" key="4">
    <source>
        <dbReference type="ARBA" id="ARBA00022553"/>
    </source>
</evidence>
<name>A0A832MKL4_UNCEI</name>
<dbReference type="Pfam" id="PF00672">
    <property type="entry name" value="HAMP"/>
    <property type="match status" value="1"/>
</dbReference>
<evidence type="ECO:0000259" key="8">
    <source>
        <dbReference type="PROSITE" id="PS50109"/>
    </source>
</evidence>
<sequence>MRVLRTVSVRLVAGTLLLLLVSFALLSTVLVRYFSDRLTDQAVDAAHQISEFMAGSTRYSMLLNRKQDAYQSMRRIARSPGVVGVRIFNKVGVVTFSSRAEEVGGRVDPQAEACVGCHQPGAPRQSIDESGRVRLYRTPEGMRVVGVITPVRNDPSCAGAGCHPPPAERPILGVFDVRTSLAGVDAAIGEARRRLFAGAAVAFVVVGVAAVLLLDATVRRPIRALARGTRELAAGHLEYRIPALPGDEFGALGASFNAMAASLLEAQQENARWSRTLEERVREKTEALERIHRQILHVEKMASLGALAASVAHEVNNPLSGILTYARLNRKRIERSEDRSPLLRQISEDLELIARESERCGQIVRNLLLFSRAPHEGELRPVAVGEVLQRALALVAHRLQLAEVRVETRVEPPDLTVTGDEGQLEQALVALVVNAQEAMPDGGTLTVTAEALPDGAVRLAVADTGSGIAAADLPHLFEPFFTTKPRGQGVGLGLSVVYGIVQRHGGTIDVRSEPGRGSVFTIVLPPPGATAVAAATAASPAPGTRNP</sequence>
<dbReference type="InterPro" id="IPR003660">
    <property type="entry name" value="HAMP_dom"/>
</dbReference>
<dbReference type="Gene3D" id="3.30.565.10">
    <property type="entry name" value="Histidine kinase-like ATPase, C-terminal domain"/>
    <property type="match status" value="1"/>
</dbReference>
<feature type="transmembrane region" description="Helical" evidence="7">
    <location>
        <begin position="195"/>
        <end position="214"/>
    </location>
</feature>
<keyword evidence="7" id="KW-0472">Membrane</keyword>
<keyword evidence="7" id="KW-1133">Transmembrane helix</keyword>
<dbReference type="InterPro" id="IPR004358">
    <property type="entry name" value="Sig_transdc_His_kin-like_C"/>
</dbReference>
<dbReference type="Gene3D" id="1.10.287.130">
    <property type="match status" value="1"/>
</dbReference>
<keyword evidence="7" id="KW-0812">Transmembrane</keyword>
<dbReference type="CDD" id="cd06225">
    <property type="entry name" value="HAMP"/>
    <property type="match status" value="1"/>
</dbReference>
<feature type="domain" description="HAMP" evidence="9">
    <location>
        <begin position="216"/>
        <end position="268"/>
    </location>
</feature>
<comment type="caution">
    <text evidence="10">The sequence shown here is derived from an EMBL/GenBank/DDBJ whole genome shotgun (WGS) entry which is preliminary data.</text>
</comment>
<dbReference type="InterPro" id="IPR005467">
    <property type="entry name" value="His_kinase_dom"/>
</dbReference>
<dbReference type="SUPFAM" id="SSF47384">
    <property type="entry name" value="Homodimeric domain of signal transducing histidine kinase"/>
    <property type="match status" value="1"/>
</dbReference>
<dbReference type="SMART" id="SM00387">
    <property type="entry name" value="HATPase_c"/>
    <property type="match status" value="1"/>
</dbReference>
<dbReference type="AlphaFoldDB" id="A0A832MKL4"/>
<dbReference type="SMART" id="SM00304">
    <property type="entry name" value="HAMP"/>
    <property type="match status" value="1"/>
</dbReference>
<comment type="catalytic activity">
    <reaction evidence="1">
        <text>ATP + protein L-histidine = ADP + protein N-phospho-L-histidine.</text>
        <dbReference type="EC" id="2.7.13.3"/>
    </reaction>
</comment>
<comment type="subcellular location">
    <subcellularLocation>
        <location evidence="2">Membrane</location>
    </subcellularLocation>
</comment>
<dbReference type="SUPFAM" id="SSF158472">
    <property type="entry name" value="HAMP domain-like"/>
    <property type="match status" value="1"/>
</dbReference>
<dbReference type="InterPro" id="IPR036890">
    <property type="entry name" value="HATPase_C_sf"/>
</dbReference>
<dbReference type="GO" id="GO:0016020">
    <property type="term" value="C:membrane"/>
    <property type="evidence" value="ECO:0007669"/>
    <property type="project" value="UniProtKB-SubCell"/>
</dbReference>
<organism evidence="10">
    <name type="scientific">Eiseniibacteriota bacterium</name>
    <dbReference type="NCBI Taxonomy" id="2212470"/>
    <lineage>
        <taxon>Bacteria</taxon>
        <taxon>Candidatus Eiseniibacteriota</taxon>
    </lineage>
</organism>
<evidence type="ECO:0000256" key="2">
    <source>
        <dbReference type="ARBA" id="ARBA00004370"/>
    </source>
</evidence>
<dbReference type="InterPro" id="IPR003661">
    <property type="entry name" value="HisK_dim/P_dom"/>
</dbReference>
<dbReference type="PROSITE" id="PS50109">
    <property type="entry name" value="HIS_KIN"/>
    <property type="match status" value="1"/>
</dbReference>
<evidence type="ECO:0000313" key="10">
    <source>
        <dbReference type="EMBL" id="HGZ41991.1"/>
    </source>
</evidence>
<keyword evidence="6 10" id="KW-0418">Kinase</keyword>
<keyword evidence="4" id="KW-0597">Phosphoprotein</keyword>
<gene>
    <name evidence="10" type="ORF">ENR23_00960</name>
</gene>
<evidence type="ECO:0000256" key="1">
    <source>
        <dbReference type="ARBA" id="ARBA00000085"/>
    </source>
</evidence>
<dbReference type="Pfam" id="PF00512">
    <property type="entry name" value="HisKA"/>
    <property type="match status" value="1"/>
</dbReference>
<evidence type="ECO:0000256" key="3">
    <source>
        <dbReference type="ARBA" id="ARBA00012438"/>
    </source>
</evidence>
<dbReference type="InterPro" id="IPR003594">
    <property type="entry name" value="HATPase_dom"/>
</dbReference>
<dbReference type="InterPro" id="IPR036097">
    <property type="entry name" value="HisK_dim/P_sf"/>
</dbReference>